<keyword evidence="2" id="KW-1185">Reference proteome</keyword>
<gene>
    <name evidence="1" type="ORF">K6L26_24045</name>
</gene>
<evidence type="ECO:0000313" key="1">
    <source>
        <dbReference type="EMBL" id="QZH65043.1"/>
    </source>
</evidence>
<accession>A0ACD1FDG8</accession>
<evidence type="ECO:0000313" key="2">
    <source>
        <dbReference type="Proteomes" id="UP000825598"/>
    </source>
</evidence>
<reference evidence="1" key="1">
    <citation type="submission" date="2021-07" db="EMBL/GenBank/DDBJ databases">
        <title>Complete Genome Sequences of Mycobacterium farcinogenes Isolated from Clinical Specimens from Patients in Thailand.</title>
        <authorList>
            <person name="Sodsai P."/>
        </authorList>
    </citation>
    <scope>NUCLEOTIDE SEQUENCE</scope>
    <source>
        <strain evidence="1">BKK/CU-MFGFA-001</strain>
    </source>
</reference>
<dbReference type="Proteomes" id="UP000825598">
    <property type="component" value="Chromosome"/>
</dbReference>
<proteinExistence type="predicted"/>
<sequence>MGDLQAIGYGGQPVREVFRRVDPPIAVLIDLTALFPRQPHGRGRYHPHGLQMAKVVEGQLTWWALCEQGAWWGLVTYPITHGAQCGDVTHWIPAWMLKMA</sequence>
<organism evidence="1 2">
    <name type="scientific">Mycolicibacterium farcinogenes</name>
    <name type="common">Mycobacterium farcinogenes</name>
    <dbReference type="NCBI Taxonomy" id="1802"/>
    <lineage>
        <taxon>Bacteria</taxon>
        <taxon>Bacillati</taxon>
        <taxon>Actinomycetota</taxon>
        <taxon>Actinomycetes</taxon>
        <taxon>Mycobacteriales</taxon>
        <taxon>Mycobacteriaceae</taxon>
        <taxon>Mycolicibacterium</taxon>
    </lineage>
</organism>
<dbReference type="EMBL" id="CP081673">
    <property type="protein sequence ID" value="QZH65043.1"/>
    <property type="molecule type" value="Genomic_DNA"/>
</dbReference>
<name>A0ACD1FDG8_MYCFR</name>
<protein>
    <submittedName>
        <fullName evidence="1">Uncharacterized protein</fullName>
    </submittedName>
</protein>